<organism evidence="3 4">
    <name type="scientific">Candidatus Nitronauta litoralis</name>
    <dbReference type="NCBI Taxonomy" id="2705533"/>
    <lineage>
        <taxon>Bacteria</taxon>
        <taxon>Pseudomonadati</taxon>
        <taxon>Nitrospinota/Tectimicrobiota group</taxon>
        <taxon>Nitrospinota</taxon>
        <taxon>Nitrospinia</taxon>
        <taxon>Nitrospinales</taxon>
        <taxon>Nitrospinaceae</taxon>
        <taxon>Candidatus Nitronauta</taxon>
    </lineage>
</organism>
<keyword evidence="1" id="KW-1133">Transmembrane helix</keyword>
<dbReference type="InterPro" id="IPR007349">
    <property type="entry name" value="DUF418"/>
</dbReference>
<reference evidence="3 4" key="1">
    <citation type="submission" date="2020-02" db="EMBL/GenBank/DDBJ databases">
        <title>Genomic and physiological characterization of two novel Nitrospinaceae genera.</title>
        <authorList>
            <person name="Mueller A.J."/>
            <person name="Jung M.-Y."/>
            <person name="Strachan C.R."/>
            <person name="Herbold C.W."/>
            <person name="Kirkegaard R.H."/>
            <person name="Daims H."/>
        </authorList>
    </citation>
    <scope>NUCLEOTIDE SEQUENCE [LARGE SCALE GENOMIC DNA]</scope>
    <source>
        <strain evidence="3">EB</strain>
    </source>
</reference>
<evidence type="ECO:0000256" key="1">
    <source>
        <dbReference type="SAM" id="Phobius"/>
    </source>
</evidence>
<feature type="transmembrane region" description="Helical" evidence="1">
    <location>
        <begin position="296"/>
        <end position="313"/>
    </location>
</feature>
<keyword evidence="1" id="KW-0812">Transmembrane</keyword>
<dbReference type="Proteomes" id="UP000594688">
    <property type="component" value="Chromosome"/>
</dbReference>
<evidence type="ECO:0000259" key="2">
    <source>
        <dbReference type="Pfam" id="PF04235"/>
    </source>
</evidence>
<feature type="transmembrane region" description="Helical" evidence="1">
    <location>
        <begin position="20"/>
        <end position="42"/>
    </location>
</feature>
<dbReference type="Pfam" id="PF04235">
    <property type="entry name" value="DUF418"/>
    <property type="match status" value="1"/>
</dbReference>
<gene>
    <name evidence="3" type="ORF">G3M70_11735</name>
</gene>
<feature type="domain" description="DUF418" evidence="2">
    <location>
        <begin position="245"/>
        <end position="403"/>
    </location>
</feature>
<dbReference type="PANTHER" id="PTHR30590:SF2">
    <property type="entry name" value="INNER MEMBRANE PROTEIN"/>
    <property type="match status" value="1"/>
</dbReference>
<dbReference type="EMBL" id="CP048685">
    <property type="protein sequence ID" value="QPJ62503.1"/>
    <property type="molecule type" value="Genomic_DNA"/>
</dbReference>
<feature type="transmembrane region" description="Helical" evidence="1">
    <location>
        <begin position="100"/>
        <end position="118"/>
    </location>
</feature>
<evidence type="ECO:0000313" key="3">
    <source>
        <dbReference type="EMBL" id="QPJ62503.1"/>
    </source>
</evidence>
<proteinExistence type="predicted"/>
<feature type="transmembrane region" description="Helical" evidence="1">
    <location>
        <begin position="124"/>
        <end position="139"/>
    </location>
</feature>
<accession>A0A7T0BX07</accession>
<feature type="transmembrane region" description="Helical" evidence="1">
    <location>
        <begin position="257"/>
        <end position="276"/>
    </location>
</feature>
<protein>
    <submittedName>
        <fullName evidence="3">DUF418 domain-containing protein</fullName>
    </submittedName>
</protein>
<feature type="transmembrane region" description="Helical" evidence="1">
    <location>
        <begin position="360"/>
        <end position="380"/>
    </location>
</feature>
<feature type="transmembrane region" description="Helical" evidence="1">
    <location>
        <begin position="146"/>
        <end position="166"/>
    </location>
</feature>
<dbReference type="PANTHER" id="PTHR30590">
    <property type="entry name" value="INNER MEMBRANE PROTEIN"/>
    <property type="match status" value="1"/>
</dbReference>
<name>A0A7T0BX07_9BACT</name>
<evidence type="ECO:0000313" key="4">
    <source>
        <dbReference type="Proteomes" id="UP000594688"/>
    </source>
</evidence>
<dbReference type="AlphaFoldDB" id="A0A7T0BX07"/>
<feature type="transmembrane region" description="Helical" evidence="1">
    <location>
        <begin position="228"/>
        <end position="245"/>
    </location>
</feature>
<dbReference type="InterPro" id="IPR052529">
    <property type="entry name" value="Bact_Transport_Assoc"/>
</dbReference>
<feature type="transmembrane region" description="Helical" evidence="1">
    <location>
        <begin position="334"/>
        <end position="354"/>
    </location>
</feature>
<dbReference type="KEGG" id="nli:G3M70_11735"/>
<keyword evidence="1" id="KW-0472">Membrane</keyword>
<sequence length="410" mass="47781">MLKKFKPTEMDERIDQLDAVRGFALIGICIANLVSFAGFYVMTHSQRENLPWASMDPGVLFFIDWLVEGKFYSIFSLLFGMGFWLQATRADKSISSFKVFWLRRMGALLLFGVAHMFLIWPGDILMLYSAMGIILLLFIKASSRKLLLWVVLLLSLPWLIQWVAFFTSDHIFWKSLAQLSERLKEQWGFGGRSLFDMQTSNSVFDHILSNFFRAVERPMSYLKSGRPMQVLGQFLLGMWIAREILFNMEGKQTLFYAWGKWMGGVGLFTGLVYASIKGFTGSPWSPDETGILQSLAYHISCTSLALWYIRLIWQNWLYKRWRKIFRWLVPLGRMPLTTYLTQSIIGLCLFYDFGLGWRGFMPFSGLIPITLLIIILQQNFSRWWLSRRTRGPLESLWRLLAYGDLRVKQP</sequence>